<gene>
    <name evidence="7" type="ORF">SETTUDRAFT_183860</name>
</gene>
<evidence type="ECO:0000256" key="1">
    <source>
        <dbReference type="ARBA" id="ARBA00004123"/>
    </source>
</evidence>
<feature type="compositionally biased region" description="Basic and acidic residues" evidence="5">
    <location>
        <begin position="463"/>
        <end position="473"/>
    </location>
</feature>
<feature type="compositionally biased region" description="Low complexity" evidence="5">
    <location>
        <begin position="614"/>
        <end position="626"/>
    </location>
</feature>
<keyword evidence="8" id="KW-1185">Reference proteome</keyword>
<feature type="coiled-coil region" evidence="4">
    <location>
        <begin position="142"/>
        <end position="169"/>
    </location>
</feature>
<dbReference type="GO" id="GO:0005634">
    <property type="term" value="C:nucleus"/>
    <property type="evidence" value="ECO:0007669"/>
    <property type="project" value="UniProtKB-SubCell"/>
</dbReference>
<feature type="compositionally biased region" description="Polar residues" evidence="5">
    <location>
        <begin position="310"/>
        <end position="337"/>
    </location>
</feature>
<evidence type="ECO:0000256" key="5">
    <source>
        <dbReference type="SAM" id="MobiDB-lite"/>
    </source>
</evidence>
<feature type="domain" description="DNA endonuclease activator Ctp1 C-terminal" evidence="6">
    <location>
        <begin position="693"/>
        <end position="802"/>
    </location>
</feature>
<reference evidence="7 8" key="1">
    <citation type="journal article" date="2012" name="PLoS Pathog.">
        <title>Diverse lifestyles and strategies of plant pathogenesis encoded in the genomes of eighteen Dothideomycetes fungi.</title>
        <authorList>
            <person name="Ohm R.A."/>
            <person name="Feau N."/>
            <person name="Henrissat B."/>
            <person name="Schoch C.L."/>
            <person name="Horwitz B.A."/>
            <person name="Barry K.W."/>
            <person name="Condon B.J."/>
            <person name="Copeland A.C."/>
            <person name="Dhillon B."/>
            <person name="Glaser F."/>
            <person name="Hesse C.N."/>
            <person name="Kosti I."/>
            <person name="LaButti K."/>
            <person name="Lindquist E.A."/>
            <person name="Lucas S."/>
            <person name="Salamov A.A."/>
            <person name="Bradshaw R.E."/>
            <person name="Ciuffetti L."/>
            <person name="Hamelin R.C."/>
            <person name="Kema G.H.J."/>
            <person name="Lawrence C."/>
            <person name="Scott J.A."/>
            <person name="Spatafora J.W."/>
            <person name="Turgeon B.G."/>
            <person name="de Wit P.J.G.M."/>
            <person name="Zhong S."/>
            <person name="Goodwin S.B."/>
            <person name="Grigoriev I.V."/>
        </authorList>
    </citation>
    <scope>NUCLEOTIDE SEQUENCE [LARGE SCALE GENOMIC DNA]</scope>
    <source>
        <strain evidence="8">28A</strain>
    </source>
</reference>
<protein>
    <recommendedName>
        <fullName evidence="6">DNA endonuclease activator Ctp1 C-terminal domain-containing protein</fullName>
    </recommendedName>
</protein>
<proteinExistence type="predicted"/>
<feature type="region of interest" description="Disordered" evidence="5">
    <location>
        <begin position="268"/>
        <end position="402"/>
    </location>
</feature>
<reference evidence="7 8" key="2">
    <citation type="journal article" date="2013" name="PLoS Genet.">
        <title>Comparative genome structure, secondary metabolite, and effector coding capacity across Cochliobolus pathogens.</title>
        <authorList>
            <person name="Condon B.J."/>
            <person name="Leng Y."/>
            <person name="Wu D."/>
            <person name="Bushley K.E."/>
            <person name="Ohm R.A."/>
            <person name="Otillar R."/>
            <person name="Martin J."/>
            <person name="Schackwitz W."/>
            <person name="Grimwood J."/>
            <person name="MohdZainudin N."/>
            <person name="Xue C."/>
            <person name="Wang R."/>
            <person name="Manning V.A."/>
            <person name="Dhillon B."/>
            <person name="Tu Z.J."/>
            <person name="Steffenson B.J."/>
            <person name="Salamov A."/>
            <person name="Sun H."/>
            <person name="Lowry S."/>
            <person name="LaButti K."/>
            <person name="Han J."/>
            <person name="Copeland A."/>
            <person name="Lindquist E."/>
            <person name="Barry K."/>
            <person name="Schmutz J."/>
            <person name="Baker S.E."/>
            <person name="Ciuffetti L.M."/>
            <person name="Grigoriev I.V."/>
            <person name="Zhong S."/>
            <person name="Turgeon B.G."/>
        </authorList>
    </citation>
    <scope>NUCLEOTIDE SEQUENCE [LARGE SCALE GENOMIC DNA]</scope>
    <source>
        <strain evidence="8">28A</strain>
    </source>
</reference>
<feature type="compositionally biased region" description="Basic and acidic residues" evidence="5">
    <location>
        <begin position="291"/>
        <end position="309"/>
    </location>
</feature>
<feature type="coiled-coil region" evidence="4">
    <location>
        <begin position="39"/>
        <end position="83"/>
    </location>
</feature>
<feature type="region of interest" description="Disordered" evidence="5">
    <location>
        <begin position="769"/>
        <end position="811"/>
    </location>
</feature>
<feature type="compositionally biased region" description="Basic and acidic residues" evidence="5">
    <location>
        <begin position="627"/>
        <end position="637"/>
    </location>
</feature>
<feature type="region of interest" description="Disordered" evidence="5">
    <location>
        <begin position="523"/>
        <end position="674"/>
    </location>
</feature>
<feature type="region of interest" description="Disordered" evidence="5">
    <location>
        <begin position="422"/>
        <end position="476"/>
    </location>
</feature>
<dbReference type="HOGENOM" id="CLU_360612_0_0_1"/>
<dbReference type="OrthoDB" id="5801062at2759"/>
<accession>R0IUT1</accession>
<dbReference type="GO" id="GO:0006281">
    <property type="term" value="P:DNA repair"/>
    <property type="evidence" value="ECO:0007669"/>
    <property type="project" value="InterPro"/>
</dbReference>
<evidence type="ECO:0000256" key="3">
    <source>
        <dbReference type="ARBA" id="ARBA00023242"/>
    </source>
</evidence>
<dbReference type="GeneID" id="19402003"/>
<dbReference type="InterPro" id="IPR013882">
    <property type="entry name" value="Ctp1_C"/>
</dbReference>
<feature type="compositionally biased region" description="Basic and acidic residues" evidence="5">
    <location>
        <begin position="663"/>
        <end position="672"/>
    </location>
</feature>
<feature type="compositionally biased region" description="Polar residues" evidence="5">
    <location>
        <begin position="428"/>
        <end position="459"/>
    </location>
</feature>
<evidence type="ECO:0000256" key="2">
    <source>
        <dbReference type="ARBA" id="ARBA00022763"/>
    </source>
</evidence>
<evidence type="ECO:0000313" key="7">
    <source>
        <dbReference type="EMBL" id="EOA88396.1"/>
    </source>
</evidence>
<dbReference type="RefSeq" id="XP_008023837.1">
    <property type="nucleotide sequence ID" value="XM_008025646.1"/>
</dbReference>
<dbReference type="STRING" id="671987.R0IUT1"/>
<dbReference type="Pfam" id="PF08573">
    <property type="entry name" value="SAE2"/>
    <property type="match status" value="1"/>
</dbReference>
<evidence type="ECO:0000313" key="8">
    <source>
        <dbReference type="Proteomes" id="UP000016935"/>
    </source>
</evidence>
<dbReference type="EMBL" id="KB908537">
    <property type="protein sequence ID" value="EOA88396.1"/>
    <property type="molecule type" value="Genomic_DNA"/>
</dbReference>
<evidence type="ECO:0000259" key="6">
    <source>
        <dbReference type="Pfam" id="PF08573"/>
    </source>
</evidence>
<feature type="compositionally biased region" description="Basic and acidic residues" evidence="5">
    <location>
        <begin position="379"/>
        <end position="388"/>
    </location>
</feature>
<feature type="compositionally biased region" description="Polar residues" evidence="5">
    <location>
        <begin position="575"/>
        <end position="587"/>
    </location>
</feature>
<feature type="compositionally biased region" description="Basic residues" evidence="5">
    <location>
        <begin position="368"/>
        <end position="378"/>
    </location>
</feature>
<feature type="compositionally biased region" description="Basic and acidic residues" evidence="5">
    <location>
        <begin position="772"/>
        <end position="787"/>
    </location>
</feature>
<organism evidence="7 8">
    <name type="scientific">Exserohilum turcicum (strain 28A)</name>
    <name type="common">Northern leaf blight fungus</name>
    <name type="synonym">Setosphaeria turcica</name>
    <dbReference type="NCBI Taxonomy" id="671987"/>
    <lineage>
        <taxon>Eukaryota</taxon>
        <taxon>Fungi</taxon>
        <taxon>Dikarya</taxon>
        <taxon>Ascomycota</taxon>
        <taxon>Pezizomycotina</taxon>
        <taxon>Dothideomycetes</taxon>
        <taxon>Pleosporomycetidae</taxon>
        <taxon>Pleosporales</taxon>
        <taxon>Pleosporineae</taxon>
        <taxon>Pleosporaceae</taxon>
        <taxon>Exserohilum</taxon>
    </lineage>
</organism>
<feature type="compositionally biased region" description="Basic and acidic residues" evidence="5">
    <location>
        <begin position="536"/>
        <end position="547"/>
    </location>
</feature>
<keyword evidence="3" id="KW-0539">Nucleus</keyword>
<dbReference type="eggNOG" id="ENOG502S92Z">
    <property type="taxonomic scope" value="Eukaryota"/>
</dbReference>
<dbReference type="AlphaFoldDB" id="R0IUT1"/>
<comment type="subcellular location">
    <subcellularLocation>
        <location evidence="1">Nucleus</location>
    </subcellularLocation>
</comment>
<keyword evidence="2" id="KW-0227">DNA damage</keyword>
<name>R0IUT1_EXST2</name>
<dbReference type="Proteomes" id="UP000016935">
    <property type="component" value="Unassembled WGS sequence"/>
</dbReference>
<keyword evidence="4" id="KW-0175">Coiled coil</keyword>
<sequence>MAEFTAWVEQNKALWSRVYDEVIQPSLEKEWNTREEKHQKELRQKDKSQEILLENLNSEILKSARLSQENAQLKEQIESRTNTHVETRATAPTVSSEEHRRLVEEIETLKQQLITRNVEVAPSSPKPEAVKNIGSAISEDKYHNLAEKFNELRKRYRDVSQKVKYLERKNATVMQKNKDMKESVRAWQEYADRQSGKQKPKAQAETEEARLHLSAGHVSLDDQPNIPSSPGTLASVRTPCSVADLGRSSPHVMNPLPDAIEETTRQLTSPNLVTGDGNQGSSTTVTPKARSRIEPPARARARNTGEDVQKVSSGIQRIMSNQDNHQPAHPSSSQTTVDEPIESMSRHEQLMAAEDDEDIPEFVSERSPKRKRGERRKSRFEIYTDRSSDGTPIKPYHVKEEQCSSPPISACKLRHSETMDLDDPAPNLLNTPRHNRRSLSNLTGSTDIPRQQRCSSAPLTQDIKTEYVPDKGRLVQNDPSNMAMEAPMLQEVASIEARAFSEPTEPAQAENAILRPIDLNVVNSASEEPPNKRFRQTGDRVRQKDEMLLESGETSPPLDTKLRLPPKSARARINQRVQMPTKSSPKTPQAGPVKIKTEQIPTPPSGLSRTIRTPADGAKPSKSASKSRSDPRGEPTPDRPVWTLKPPETRSSARKSRASPLKDQSRLREKPVAELSVQDFKPNPSYNQGYSYAFSETVRKRGDRMCLPGCTNPQCCGSTFRTLAEAQAPLSSSQEEVLLEDYLGEAYNNMQLTQMSSEERKELVLQARTKKMAKESGKHREAYERRRTPPGFWRVDFPTTQEQQEDRERAKEQEKLVIQERWLEAQRKGGKWIFRDE</sequence>
<evidence type="ECO:0000256" key="4">
    <source>
        <dbReference type="SAM" id="Coils"/>
    </source>
</evidence>